<name>A0ABY9YKM8_9GAMM</name>
<evidence type="ECO:0000259" key="4">
    <source>
        <dbReference type="Pfam" id="PF20866"/>
    </source>
</evidence>
<dbReference type="EMBL" id="CP115541">
    <property type="protein sequence ID" value="WNH51277.1"/>
    <property type="molecule type" value="Genomic_DNA"/>
</dbReference>
<protein>
    <submittedName>
        <fullName evidence="5">Malonate decarboxylase holo-[acyl-carrier-protein] synthase</fullName>
    </submittedName>
</protein>
<dbReference type="InterPro" id="IPR017557">
    <property type="entry name" value="Holo-ACP_synthase"/>
</dbReference>
<reference evidence="5 6" key="1">
    <citation type="submission" date="2022-12" db="EMBL/GenBank/DDBJ databases">
        <title>Two new species, Stenotrophomonas aracearum and Stenotrophomonas oahuensis, isolated from Anthurium (Araceae family) in Hawaii.</title>
        <authorList>
            <person name="Chunag S.C."/>
            <person name="Dobhal S."/>
            <person name="Alvarez A."/>
            <person name="Arif M."/>
        </authorList>
    </citation>
    <scope>NUCLEOTIDE SEQUENCE [LARGE SCALE GENOMIC DNA]</scope>
    <source>
        <strain evidence="5 6">A5586</strain>
    </source>
</reference>
<gene>
    <name evidence="5" type="primary">mdcG</name>
    <name evidence="5" type="ORF">PDM29_12985</name>
</gene>
<organism evidence="5 6">
    <name type="scientific">Stenotrophomonas oahuensis</name>
    <dbReference type="NCBI Taxonomy" id="3003271"/>
    <lineage>
        <taxon>Bacteria</taxon>
        <taxon>Pseudomonadati</taxon>
        <taxon>Pseudomonadota</taxon>
        <taxon>Gammaproteobacteria</taxon>
        <taxon>Lysobacterales</taxon>
        <taxon>Lysobacteraceae</taxon>
        <taxon>Stenotrophomonas</taxon>
    </lineage>
</organism>
<dbReference type="RefSeq" id="WP_311190528.1">
    <property type="nucleotide sequence ID" value="NZ_CP115541.1"/>
</dbReference>
<dbReference type="InterPro" id="IPR048903">
    <property type="entry name" value="MdcG_N"/>
</dbReference>
<sequence length="216" mass="23980">MPDRPARHTLVWLSAQADWRADVAAQDPRLAQWLAQGWPAVVARRAADDPDPRLRLGVPLPPAEGKQRLALRVPMADVVKVQPPISLQAVLAHPLVGAAADWSLPLQALHAMAPARVFGAFAWQMLTGLEYVHARSDIDLLWQIDDRDMADHLVTRLQAWEGTFARRVDGELCLPDGGAVNWREYASDARQVLVKRVDGAMLAQREDLFQRVEVGS</sequence>
<keyword evidence="1" id="KW-0808">Transferase</keyword>
<evidence type="ECO:0000259" key="3">
    <source>
        <dbReference type="Pfam" id="PF10620"/>
    </source>
</evidence>
<evidence type="ECO:0000313" key="6">
    <source>
        <dbReference type="Proteomes" id="UP001302072"/>
    </source>
</evidence>
<evidence type="ECO:0000256" key="1">
    <source>
        <dbReference type="ARBA" id="ARBA00022679"/>
    </source>
</evidence>
<keyword evidence="2" id="KW-0548">Nucleotidyltransferase</keyword>
<feature type="domain" description="Phosphoribosyl-dephospho-CoA transferase MdcG N-terminal" evidence="4">
    <location>
        <begin position="7"/>
        <end position="84"/>
    </location>
</feature>
<evidence type="ECO:0000313" key="5">
    <source>
        <dbReference type="EMBL" id="WNH51277.1"/>
    </source>
</evidence>
<evidence type="ECO:0000256" key="2">
    <source>
        <dbReference type="ARBA" id="ARBA00022695"/>
    </source>
</evidence>
<dbReference type="InterPro" id="IPR049180">
    <property type="entry name" value="MdcG_C"/>
</dbReference>
<accession>A0ABY9YKM8</accession>
<proteinExistence type="predicted"/>
<dbReference type="Pfam" id="PF10620">
    <property type="entry name" value="MdcG"/>
    <property type="match status" value="1"/>
</dbReference>
<dbReference type="Proteomes" id="UP001302072">
    <property type="component" value="Chromosome"/>
</dbReference>
<dbReference type="Pfam" id="PF20866">
    <property type="entry name" value="MdcG_N"/>
    <property type="match status" value="1"/>
</dbReference>
<feature type="domain" description="Phosphoribosyl-dephospho-CoA transferase MdcG C-terminal" evidence="3">
    <location>
        <begin position="93"/>
        <end position="205"/>
    </location>
</feature>
<keyword evidence="6" id="KW-1185">Reference proteome</keyword>
<dbReference type="NCBIfam" id="TIGR03135">
    <property type="entry name" value="malonate_mdcG"/>
    <property type="match status" value="1"/>
</dbReference>